<dbReference type="Proteomes" id="UP000062519">
    <property type="component" value="Chromosome 2"/>
</dbReference>
<dbReference type="KEGG" id="buu:WS70_24225"/>
<dbReference type="EMBL" id="CP013387">
    <property type="protein sequence ID" value="AOJ04863.1"/>
    <property type="molecule type" value="Genomic_DNA"/>
</dbReference>
<protein>
    <submittedName>
        <fullName evidence="1">Uncharacterized protein</fullName>
    </submittedName>
</protein>
<accession>A0A1B4FMI1</accession>
<dbReference type="RefSeq" id="WP_059472102.1">
    <property type="nucleotide sequence ID" value="NZ_CP013387.1"/>
</dbReference>
<sequence length="95" mass="10443">MSASADVDAAVAKQYNGFGRFGELAQLARRFDRAFLTAVRDAFLSTAHPAESLQISMGWIDKKLYADMQPYGAVDCYANTIHPPARSNWATPPFS</sequence>
<name>A0A1B4FMI1_9BURK</name>
<dbReference type="AlphaFoldDB" id="A0A1B4FMI1"/>
<organism evidence="1 2">
    <name type="scientific">Burkholderia mayonis</name>
    <dbReference type="NCBI Taxonomy" id="1385591"/>
    <lineage>
        <taxon>Bacteria</taxon>
        <taxon>Pseudomonadati</taxon>
        <taxon>Pseudomonadota</taxon>
        <taxon>Betaproteobacteria</taxon>
        <taxon>Burkholderiales</taxon>
        <taxon>Burkholderiaceae</taxon>
        <taxon>Burkholderia</taxon>
        <taxon>pseudomallei group</taxon>
    </lineage>
</organism>
<evidence type="ECO:0000313" key="2">
    <source>
        <dbReference type="Proteomes" id="UP000062519"/>
    </source>
</evidence>
<evidence type="ECO:0000313" key="1">
    <source>
        <dbReference type="EMBL" id="AOJ04863.1"/>
    </source>
</evidence>
<keyword evidence="2" id="KW-1185">Reference proteome</keyword>
<reference evidence="1 2" key="1">
    <citation type="submission" date="2015-12" db="EMBL/GenBank/DDBJ databases">
        <title>Diversity of Burkholderia near neighbor genomes.</title>
        <authorList>
            <person name="Sahl J."/>
            <person name="Wagner D."/>
            <person name="Keim P."/>
        </authorList>
    </citation>
    <scope>NUCLEOTIDE SEQUENCE [LARGE SCALE GENOMIC DNA]</scope>
    <source>
        <strain evidence="1 2">BDU6</strain>
    </source>
</reference>
<gene>
    <name evidence="1" type="ORF">WS70_24225</name>
</gene>
<proteinExistence type="predicted"/>